<evidence type="ECO:0000259" key="7">
    <source>
        <dbReference type="Pfam" id="PF02737"/>
    </source>
</evidence>
<evidence type="ECO:0000256" key="3">
    <source>
        <dbReference type="ARBA" id="ARBA00023002"/>
    </source>
</evidence>
<feature type="domain" description="3-hydroxyacyl-CoA dehydrogenase NAD binding" evidence="7">
    <location>
        <begin position="8"/>
        <end position="180"/>
    </location>
</feature>
<evidence type="ECO:0000256" key="2">
    <source>
        <dbReference type="ARBA" id="ARBA00009463"/>
    </source>
</evidence>
<dbReference type="InterPro" id="IPR006176">
    <property type="entry name" value="3-OHacyl-CoA_DH_NAD-bd"/>
</dbReference>
<dbReference type="Pfam" id="PF00725">
    <property type="entry name" value="3HCDH"/>
    <property type="match status" value="1"/>
</dbReference>
<dbReference type="GO" id="GO:0016616">
    <property type="term" value="F:oxidoreductase activity, acting on the CH-OH group of donors, NAD or NADP as acceptor"/>
    <property type="evidence" value="ECO:0007669"/>
    <property type="project" value="InterPro"/>
</dbReference>
<feature type="binding site" evidence="5">
    <location>
        <position position="140"/>
    </location>
    <ligand>
        <name>NAD(+)</name>
        <dbReference type="ChEBI" id="CHEBI:57540"/>
    </ligand>
</feature>
<feature type="binding site" evidence="5">
    <location>
        <begin position="11"/>
        <end position="16"/>
    </location>
    <ligand>
        <name>NAD(+)</name>
        <dbReference type="ChEBI" id="CHEBI:57540"/>
    </ligand>
</feature>
<sequence>MSMPKISAVIGSGSMGPGIAALLARYGSQVRLNDISEEALARAEQVCAGATKALDQLDVPVTPGGSVTFELDQTKALEGATLIIEAIPERIDLKKQVLKQIEAVVAPDAIIATNTSGIPISDMAVEMEHPERFIGMHWSNPPHLIPMIELIKGEKTSDAVQDDLIEIVRAFGYEAVVEKEIAGFVENRVLYAVLRECMAMLEEGIATQQDLDTCVKWGVGYKLAVIGPMRLVDMAGLDIYEAVGSYLNAQLSNDAEVSPLVTRLTQANKLGMKTGDGLYSYDNGEVAEKRADIIQGLIEVRKTLSSIKPI</sequence>
<dbReference type="RefSeq" id="WP_098483615.1">
    <property type="nucleotide sequence ID" value="NZ_PDJI01000004.1"/>
</dbReference>
<dbReference type="InterPro" id="IPR008927">
    <property type="entry name" value="6-PGluconate_DH-like_C_sf"/>
</dbReference>
<dbReference type="InterPro" id="IPR006180">
    <property type="entry name" value="3-OHacyl-CoA_DH_CS"/>
</dbReference>
<comment type="pathway">
    <text evidence="1">Lipid metabolism; butanoate metabolism.</text>
</comment>
<dbReference type="InterPro" id="IPR013328">
    <property type="entry name" value="6PGD_dom2"/>
</dbReference>
<keyword evidence="9" id="KW-1185">Reference proteome</keyword>
<evidence type="ECO:0000313" key="9">
    <source>
        <dbReference type="Proteomes" id="UP000222106"/>
    </source>
</evidence>
<reference evidence="8 9" key="1">
    <citation type="submission" date="2017-10" db="EMBL/GenBank/DDBJ databases">
        <title>Sequencing the genomes of 1000 actinobacteria strains.</title>
        <authorList>
            <person name="Klenk H.-P."/>
        </authorList>
    </citation>
    <scope>NUCLEOTIDE SEQUENCE [LARGE SCALE GENOMIC DNA]</scope>
    <source>
        <strain evidence="8 9">DSM 21838</strain>
    </source>
</reference>
<dbReference type="Gene3D" id="3.40.50.720">
    <property type="entry name" value="NAD(P)-binding Rossmann-like Domain"/>
    <property type="match status" value="1"/>
</dbReference>
<evidence type="ECO:0000256" key="5">
    <source>
        <dbReference type="PIRSR" id="PIRSR000105-2"/>
    </source>
</evidence>
<evidence type="ECO:0000256" key="4">
    <source>
        <dbReference type="PIRSR" id="PIRSR000105-1"/>
    </source>
</evidence>
<feature type="binding site" evidence="5">
    <location>
        <position position="89"/>
    </location>
    <ligand>
        <name>NAD(+)</name>
        <dbReference type="ChEBI" id="CHEBI:57540"/>
    </ligand>
</feature>
<dbReference type="PROSITE" id="PS00067">
    <property type="entry name" value="3HCDH"/>
    <property type="match status" value="1"/>
</dbReference>
<gene>
    <name evidence="8" type="ORF">ATJ97_2029</name>
</gene>
<feature type="binding site" evidence="5">
    <location>
        <position position="116"/>
    </location>
    <ligand>
        <name>NAD(+)</name>
        <dbReference type="ChEBI" id="CHEBI:57540"/>
    </ligand>
</feature>
<dbReference type="InterPro" id="IPR006108">
    <property type="entry name" value="3HC_DH_C"/>
</dbReference>
<dbReference type="InterPro" id="IPR036291">
    <property type="entry name" value="NAD(P)-bd_dom_sf"/>
</dbReference>
<name>A0A2A9EL50_9MICO</name>
<dbReference type="PANTHER" id="PTHR48075">
    <property type="entry name" value="3-HYDROXYACYL-COA DEHYDROGENASE FAMILY PROTEIN"/>
    <property type="match status" value="1"/>
</dbReference>
<proteinExistence type="inferred from homology"/>
<dbReference type="Pfam" id="PF02737">
    <property type="entry name" value="3HCDH_N"/>
    <property type="match status" value="1"/>
</dbReference>
<dbReference type="EMBL" id="PDJI01000004">
    <property type="protein sequence ID" value="PFG39523.1"/>
    <property type="molecule type" value="Genomic_DNA"/>
</dbReference>
<feature type="site" description="Important for catalytic activity" evidence="4">
    <location>
        <position position="137"/>
    </location>
</feature>
<evidence type="ECO:0000259" key="6">
    <source>
        <dbReference type="Pfam" id="PF00725"/>
    </source>
</evidence>
<dbReference type="Proteomes" id="UP000222106">
    <property type="component" value="Unassembled WGS sequence"/>
</dbReference>
<keyword evidence="5" id="KW-0520">NAD</keyword>
<keyword evidence="3" id="KW-0560">Oxidoreductase</keyword>
<dbReference type="GO" id="GO:0070403">
    <property type="term" value="F:NAD+ binding"/>
    <property type="evidence" value="ECO:0007669"/>
    <property type="project" value="InterPro"/>
</dbReference>
<dbReference type="SUPFAM" id="SSF51735">
    <property type="entry name" value="NAD(P)-binding Rossmann-fold domains"/>
    <property type="match status" value="1"/>
</dbReference>
<feature type="binding site" evidence="5">
    <location>
        <position position="34"/>
    </location>
    <ligand>
        <name>NAD(+)</name>
        <dbReference type="ChEBI" id="CHEBI:57540"/>
    </ligand>
</feature>
<feature type="binding site" evidence="5">
    <location>
        <position position="273"/>
    </location>
    <ligand>
        <name>NAD(+)</name>
        <dbReference type="ChEBI" id="CHEBI:57540"/>
    </ligand>
</feature>
<dbReference type="InterPro" id="IPR022694">
    <property type="entry name" value="3-OHacyl-CoA_DH"/>
</dbReference>
<protein>
    <submittedName>
        <fullName evidence="8">3-hydroxybutyryl-CoA dehydrogenase/5-formyl-3-hydroxy-2-methylpyridine 4-carboxylate dehydrogenase</fullName>
    </submittedName>
</protein>
<dbReference type="PANTHER" id="PTHR48075:SF5">
    <property type="entry name" value="3-HYDROXYBUTYRYL-COA DEHYDROGENASE"/>
    <property type="match status" value="1"/>
</dbReference>
<dbReference type="PIRSF" id="PIRSF000105">
    <property type="entry name" value="HCDH"/>
    <property type="match status" value="1"/>
</dbReference>
<evidence type="ECO:0000256" key="1">
    <source>
        <dbReference type="ARBA" id="ARBA00005086"/>
    </source>
</evidence>
<feature type="binding site" evidence="5">
    <location>
        <position position="94"/>
    </location>
    <ligand>
        <name>NAD(+)</name>
        <dbReference type="ChEBI" id="CHEBI:57540"/>
    </ligand>
</feature>
<dbReference type="OrthoDB" id="9771883at2"/>
<dbReference type="AlphaFoldDB" id="A0A2A9EL50"/>
<accession>A0A2A9EL50</accession>
<dbReference type="Gene3D" id="1.10.1040.10">
    <property type="entry name" value="N-(1-d-carboxylethyl)-l-norvaline Dehydrogenase, domain 2"/>
    <property type="match status" value="1"/>
</dbReference>
<comment type="caution">
    <text evidence="8">The sequence shown here is derived from an EMBL/GenBank/DDBJ whole genome shotgun (WGS) entry which is preliminary data.</text>
</comment>
<dbReference type="GO" id="GO:0006631">
    <property type="term" value="P:fatty acid metabolic process"/>
    <property type="evidence" value="ECO:0007669"/>
    <property type="project" value="InterPro"/>
</dbReference>
<organism evidence="8 9">
    <name type="scientific">Georgenia soli</name>
    <dbReference type="NCBI Taxonomy" id="638953"/>
    <lineage>
        <taxon>Bacteria</taxon>
        <taxon>Bacillati</taxon>
        <taxon>Actinomycetota</taxon>
        <taxon>Actinomycetes</taxon>
        <taxon>Micrococcales</taxon>
        <taxon>Bogoriellaceae</taxon>
        <taxon>Georgenia</taxon>
    </lineage>
</organism>
<feature type="domain" description="3-hydroxyacyl-CoA dehydrogenase C-terminal" evidence="6">
    <location>
        <begin position="183"/>
        <end position="281"/>
    </location>
</feature>
<comment type="similarity">
    <text evidence="2">Belongs to the 3-hydroxyacyl-CoA dehydrogenase family.</text>
</comment>
<evidence type="ECO:0000313" key="8">
    <source>
        <dbReference type="EMBL" id="PFG39523.1"/>
    </source>
</evidence>
<dbReference type="SUPFAM" id="SSF48179">
    <property type="entry name" value="6-phosphogluconate dehydrogenase C-terminal domain-like"/>
    <property type="match status" value="1"/>
</dbReference>